<dbReference type="GO" id="GO:0071555">
    <property type="term" value="P:cell wall organization"/>
    <property type="evidence" value="ECO:0007669"/>
    <property type="project" value="UniProtKB-KW"/>
</dbReference>
<keyword evidence="10" id="KW-0573">Peptidoglycan synthesis</keyword>
<dbReference type="PANTHER" id="PTHR21581">
    <property type="entry name" value="D-ALANYL-D-ALANINE CARBOXYPEPTIDASE"/>
    <property type="match status" value="1"/>
</dbReference>
<dbReference type="Pfam" id="PF07943">
    <property type="entry name" value="PBP5_C"/>
    <property type="match status" value="1"/>
</dbReference>
<evidence type="ECO:0000256" key="13">
    <source>
        <dbReference type="PIRSR" id="PIRSR618044-1"/>
    </source>
</evidence>
<feature type="active site" description="Proton acceptor" evidence="13">
    <location>
        <position position="143"/>
    </location>
</feature>
<dbReference type="GO" id="GO:0006508">
    <property type="term" value="P:proteolysis"/>
    <property type="evidence" value="ECO:0007669"/>
    <property type="project" value="UniProtKB-KW"/>
</dbReference>
<dbReference type="InterPro" id="IPR018044">
    <property type="entry name" value="Peptidase_S11"/>
</dbReference>
<dbReference type="GO" id="GO:0008360">
    <property type="term" value="P:regulation of cell shape"/>
    <property type="evidence" value="ECO:0007669"/>
    <property type="project" value="UniProtKB-KW"/>
</dbReference>
<feature type="compositionally biased region" description="Basic and acidic residues" evidence="16">
    <location>
        <begin position="18"/>
        <end position="29"/>
    </location>
</feature>
<feature type="binding site" evidence="14">
    <location>
        <position position="302"/>
    </location>
    <ligand>
        <name>substrate</name>
    </ligand>
</feature>
<dbReference type="InterPro" id="IPR012338">
    <property type="entry name" value="Beta-lactam/transpept-like"/>
</dbReference>
<dbReference type="Pfam" id="PF00768">
    <property type="entry name" value="Peptidase_S11"/>
    <property type="match status" value="1"/>
</dbReference>
<evidence type="ECO:0000256" key="1">
    <source>
        <dbReference type="ARBA" id="ARBA00003217"/>
    </source>
</evidence>
<evidence type="ECO:0000256" key="5">
    <source>
        <dbReference type="ARBA" id="ARBA00022645"/>
    </source>
</evidence>
<evidence type="ECO:0000256" key="8">
    <source>
        <dbReference type="ARBA" id="ARBA00022801"/>
    </source>
</evidence>
<evidence type="ECO:0000256" key="9">
    <source>
        <dbReference type="ARBA" id="ARBA00022960"/>
    </source>
</evidence>
<keyword evidence="7" id="KW-0732">Signal</keyword>
<evidence type="ECO:0000256" key="11">
    <source>
        <dbReference type="ARBA" id="ARBA00023316"/>
    </source>
</evidence>
<feature type="region of interest" description="Disordered" evidence="16">
    <location>
        <begin position="1"/>
        <end position="29"/>
    </location>
</feature>
<keyword evidence="8" id="KW-0378">Hydrolase</keyword>
<dbReference type="InterPro" id="IPR037167">
    <property type="entry name" value="Peptidase_S11_C_sf"/>
</dbReference>
<accession>A0A1F2WGG9</accession>
<keyword evidence="5" id="KW-0121">Carboxypeptidase</keyword>
<feature type="active site" description="Acyl-ester intermediate" evidence="13">
    <location>
        <position position="140"/>
    </location>
</feature>
<dbReference type="SUPFAM" id="SSF69189">
    <property type="entry name" value="Penicillin-binding protein associated domain"/>
    <property type="match status" value="1"/>
</dbReference>
<dbReference type="Gene3D" id="2.60.410.10">
    <property type="entry name" value="D-Ala-D-Ala carboxypeptidase, C-terminal domain"/>
    <property type="match status" value="1"/>
</dbReference>
<reference evidence="20 21" key="1">
    <citation type="journal article" date="2016" name="Nat. Commun.">
        <title>Thousands of microbial genomes shed light on interconnected biogeochemical processes in an aquifer system.</title>
        <authorList>
            <person name="Anantharaman K."/>
            <person name="Brown C.T."/>
            <person name="Hug L.A."/>
            <person name="Sharon I."/>
            <person name="Castelle C.J."/>
            <person name="Probst A.J."/>
            <person name="Thomas B.C."/>
            <person name="Singh A."/>
            <person name="Wilkins M.J."/>
            <person name="Karaoz U."/>
            <person name="Brodie E.L."/>
            <person name="Williams K.H."/>
            <person name="Hubbard S.S."/>
            <person name="Banfield J.F."/>
        </authorList>
    </citation>
    <scope>NUCLEOTIDE SEQUENCE [LARGE SCALE GENOMIC DNA]</scope>
</reference>
<comment type="pathway">
    <text evidence="2">Cell wall biogenesis; peptidoglycan biosynthesis.</text>
</comment>
<dbReference type="GO" id="GO:0009252">
    <property type="term" value="P:peptidoglycan biosynthetic process"/>
    <property type="evidence" value="ECO:0007669"/>
    <property type="project" value="UniProtKB-KW"/>
</dbReference>
<dbReference type="EC" id="3.4.16.4" evidence="4"/>
<dbReference type="SUPFAM" id="SSF56601">
    <property type="entry name" value="beta-lactamase/transpeptidase-like"/>
    <property type="match status" value="1"/>
</dbReference>
<dbReference type="EMBL" id="MELK01000050">
    <property type="protein sequence ID" value="OFW55931.1"/>
    <property type="molecule type" value="Genomic_DNA"/>
</dbReference>
<keyword evidence="17" id="KW-0812">Transmembrane</keyword>
<keyword evidence="6" id="KW-0645">Protease</keyword>
<name>A0A1F2WGG9_9ACTN</name>
<evidence type="ECO:0000259" key="19">
    <source>
        <dbReference type="Pfam" id="PF07943"/>
    </source>
</evidence>
<feature type="domain" description="Peptidase S11 D-alanyl-D-alanine carboxypeptidase A N-terminal" evidence="18">
    <location>
        <begin position="106"/>
        <end position="331"/>
    </location>
</feature>
<dbReference type="InterPro" id="IPR012907">
    <property type="entry name" value="Peptidase_S11_C"/>
</dbReference>
<evidence type="ECO:0000256" key="16">
    <source>
        <dbReference type="SAM" id="MobiDB-lite"/>
    </source>
</evidence>
<dbReference type="Gene3D" id="3.40.710.10">
    <property type="entry name" value="DD-peptidase/beta-lactamase superfamily"/>
    <property type="match status" value="1"/>
</dbReference>
<evidence type="ECO:0000256" key="12">
    <source>
        <dbReference type="ARBA" id="ARBA00034000"/>
    </source>
</evidence>
<dbReference type="InterPro" id="IPR015956">
    <property type="entry name" value="Peniciliin-bd_prot_C_sf"/>
</dbReference>
<dbReference type="InterPro" id="IPR001967">
    <property type="entry name" value="Peptidase_S11_N"/>
</dbReference>
<evidence type="ECO:0000256" key="7">
    <source>
        <dbReference type="ARBA" id="ARBA00022729"/>
    </source>
</evidence>
<protein>
    <recommendedName>
        <fullName evidence="4">serine-type D-Ala-D-Ala carboxypeptidase</fullName>
        <ecNumber evidence="4">3.4.16.4</ecNumber>
    </recommendedName>
</protein>
<keyword evidence="11" id="KW-0961">Cell wall biogenesis/degradation</keyword>
<feature type="transmembrane region" description="Helical" evidence="17">
    <location>
        <begin position="50"/>
        <end position="75"/>
    </location>
</feature>
<evidence type="ECO:0000256" key="17">
    <source>
        <dbReference type="SAM" id="Phobius"/>
    </source>
</evidence>
<dbReference type="PANTHER" id="PTHR21581:SF33">
    <property type="entry name" value="D-ALANYL-D-ALANINE CARBOXYPEPTIDASE DACB"/>
    <property type="match status" value="1"/>
</dbReference>
<evidence type="ECO:0000256" key="15">
    <source>
        <dbReference type="RuleBase" id="RU004016"/>
    </source>
</evidence>
<feature type="active site" evidence="13">
    <location>
        <position position="195"/>
    </location>
</feature>
<dbReference type="GO" id="GO:0009002">
    <property type="term" value="F:serine-type D-Ala-D-Ala carboxypeptidase activity"/>
    <property type="evidence" value="ECO:0007669"/>
    <property type="project" value="UniProtKB-EC"/>
</dbReference>
<keyword evidence="9" id="KW-0133">Cell shape</keyword>
<evidence type="ECO:0000313" key="20">
    <source>
        <dbReference type="EMBL" id="OFW55931.1"/>
    </source>
</evidence>
<gene>
    <name evidence="20" type="ORF">A2Y75_04180</name>
</gene>
<evidence type="ECO:0000256" key="4">
    <source>
        <dbReference type="ARBA" id="ARBA00012448"/>
    </source>
</evidence>
<comment type="caution">
    <text evidence="20">The sequence shown here is derived from an EMBL/GenBank/DDBJ whole genome shotgun (WGS) entry which is preliminary data.</text>
</comment>
<evidence type="ECO:0000256" key="3">
    <source>
        <dbReference type="ARBA" id="ARBA00007164"/>
    </source>
</evidence>
<keyword evidence="17" id="KW-0472">Membrane</keyword>
<evidence type="ECO:0000256" key="10">
    <source>
        <dbReference type="ARBA" id="ARBA00022984"/>
    </source>
</evidence>
<evidence type="ECO:0000256" key="6">
    <source>
        <dbReference type="ARBA" id="ARBA00022670"/>
    </source>
</evidence>
<comment type="similarity">
    <text evidence="3 15">Belongs to the peptidase S11 family.</text>
</comment>
<keyword evidence="17" id="KW-1133">Transmembrane helix</keyword>
<proteinExistence type="inferred from homology"/>
<dbReference type="AlphaFoldDB" id="A0A1F2WGG9"/>
<sequence>MDDLQHPENSRTPAARRTATERDRRTQVQKRIDELRRRKKKERRRSVHPLLRVLPAALLISFILLCVLSAAITFMGRTEGSNHLSAALPPSNSAQLETVAAGSGTISQPSIFSVAAYLLDPQTGDVLYSKNAEQSYAMASTTKIMTGILAIENSSLENPVLISGHAVAVGESSAWLSAGETLTTEQLLYALLLQSANDAAVALAESVSGSEAAFVAMMNEKVSELGLEHTHFSNPHGLDQQGHYTSAHDLAEIAAYAMKNSLFRQITGTDSYQIPWPGHPFPRVMQNHNKLLKMYAYAIGGKTGYTSNAGKCLVAAARQEGRELISVVLNGGDSYWDQTVQLMEYGFNSFARVEFAYSGEPLGKISVGNFPSREVKAVSGNDLVFTVRKDFLRDFEKASIYYSEHLPYPVQEGQEVGYMVVGEGTPAEKQVPLTSDSRQNSPNIFVRFFAFTGSVFALWWKGLQWIIPGI</sequence>
<dbReference type="Proteomes" id="UP000177876">
    <property type="component" value="Unassembled WGS sequence"/>
</dbReference>
<comment type="catalytic activity">
    <reaction evidence="12">
        <text>Preferential cleavage: (Ac)2-L-Lys-D-Ala-|-D-Ala. Also transpeptidation of peptidyl-alanyl moieties that are N-acyl substituents of D-alanine.</text>
        <dbReference type="EC" id="3.4.16.4"/>
    </reaction>
</comment>
<dbReference type="PRINTS" id="PR00725">
    <property type="entry name" value="DADACBPTASE1"/>
</dbReference>
<dbReference type="STRING" id="1797197.A2Y75_04180"/>
<evidence type="ECO:0000313" key="21">
    <source>
        <dbReference type="Proteomes" id="UP000177876"/>
    </source>
</evidence>
<organism evidence="20 21">
    <name type="scientific">Candidatus Solincola sediminis</name>
    <dbReference type="NCBI Taxonomy" id="1797199"/>
    <lineage>
        <taxon>Bacteria</taxon>
        <taxon>Bacillati</taxon>
        <taxon>Actinomycetota</taxon>
        <taxon>Candidatus Geothermincolia</taxon>
        <taxon>Candidatus Geothermincolales</taxon>
        <taxon>Candidatus Geothermincolaceae</taxon>
        <taxon>Candidatus Solincola</taxon>
    </lineage>
</organism>
<comment type="function">
    <text evidence="1">Removes C-terminal D-alanyl residues from sugar-peptide cell wall precursors.</text>
</comment>
<evidence type="ECO:0000256" key="2">
    <source>
        <dbReference type="ARBA" id="ARBA00004752"/>
    </source>
</evidence>
<feature type="domain" description="Peptidase S11 D-Ala-D-Ala carboxypeptidase A C-terminal" evidence="19">
    <location>
        <begin position="353"/>
        <end position="436"/>
    </location>
</feature>
<evidence type="ECO:0000259" key="18">
    <source>
        <dbReference type="Pfam" id="PF00768"/>
    </source>
</evidence>
<evidence type="ECO:0000256" key="14">
    <source>
        <dbReference type="PIRSR" id="PIRSR618044-2"/>
    </source>
</evidence>